<organism evidence="2 3">
    <name type="scientific">Coemansia guatemalensis</name>
    <dbReference type="NCBI Taxonomy" id="2761395"/>
    <lineage>
        <taxon>Eukaryota</taxon>
        <taxon>Fungi</taxon>
        <taxon>Fungi incertae sedis</taxon>
        <taxon>Zoopagomycota</taxon>
        <taxon>Kickxellomycotina</taxon>
        <taxon>Kickxellomycetes</taxon>
        <taxon>Kickxellales</taxon>
        <taxon>Kickxellaceae</taxon>
        <taxon>Coemansia</taxon>
    </lineage>
</organism>
<feature type="non-terminal residue" evidence="2">
    <location>
        <position position="79"/>
    </location>
</feature>
<feature type="region of interest" description="Disordered" evidence="1">
    <location>
        <begin position="59"/>
        <end position="79"/>
    </location>
</feature>
<sequence>MVKLQLFSLFKKGSRNTTAHQDTAPAPASDVQFDVAAYPLYRSSSMASVDSQRTLVNDNARQMMVVGTPRRPQTHTRPR</sequence>
<comment type="caution">
    <text evidence="2">The sequence shown here is derived from an EMBL/GenBank/DDBJ whole genome shotgun (WGS) entry which is preliminary data.</text>
</comment>
<protein>
    <submittedName>
        <fullName evidence="2">Uncharacterized protein</fullName>
    </submittedName>
</protein>
<dbReference type="Proteomes" id="UP001140094">
    <property type="component" value="Unassembled WGS sequence"/>
</dbReference>
<evidence type="ECO:0000313" key="3">
    <source>
        <dbReference type="Proteomes" id="UP001140094"/>
    </source>
</evidence>
<evidence type="ECO:0000256" key="1">
    <source>
        <dbReference type="SAM" id="MobiDB-lite"/>
    </source>
</evidence>
<gene>
    <name evidence="2" type="ORF">H4R20_006946</name>
</gene>
<proteinExistence type="predicted"/>
<keyword evidence="3" id="KW-1185">Reference proteome</keyword>
<name>A0A9W8LPQ0_9FUNG</name>
<dbReference type="AlphaFoldDB" id="A0A9W8LPQ0"/>
<evidence type="ECO:0000313" key="2">
    <source>
        <dbReference type="EMBL" id="KAJ2790838.1"/>
    </source>
</evidence>
<accession>A0A9W8LPQ0</accession>
<reference evidence="2" key="1">
    <citation type="submission" date="2022-07" db="EMBL/GenBank/DDBJ databases">
        <title>Phylogenomic reconstructions and comparative analyses of Kickxellomycotina fungi.</title>
        <authorList>
            <person name="Reynolds N.K."/>
            <person name="Stajich J.E."/>
            <person name="Barry K."/>
            <person name="Grigoriev I.V."/>
            <person name="Crous P."/>
            <person name="Smith M.E."/>
        </authorList>
    </citation>
    <scope>NUCLEOTIDE SEQUENCE</scope>
    <source>
        <strain evidence="2">NRRL 1565</strain>
    </source>
</reference>
<dbReference type="EMBL" id="JANBUO010003442">
    <property type="protein sequence ID" value="KAJ2790838.1"/>
    <property type="molecule type" value="Genomic_DNA"/>
</dbReference>